<keyword evidence="3" id="KW-1185">Reference proteome</keyword>
<evidence type="ECO:0000313" key="2">
    <source>
        <dbReference type="EMBL" id="KAL2062584.1"/>
    </source>
</evidence>
<proteinExistence type="predicted"/>
<dbReference type="EMBL" id="JAZHXI010000016">
    <property type="protein sequence ID" value="KAL2062584.1"/>
    <property type="molecule type" value="Genomic_DNA"/>
</dbReference>
<gene>
    <name evidence="2" type="ORF">VTL71DRAFT_5656</name>
</gene>
<protein>
    <submittedName>
        <fullName evidence="2">Uncharacterized protein</fullName>
    </submittedName>
</protein>
<feature type="region of interest" description="Disordered" evidence="1">
    <location>
        <begin position="90"/>
        <end position="109"/>
    </location>
</feature>
<comment type="caution">
    <text evidence="2">The sequence shown here is derived from an EMBL/GenBank/DDBJ whole genome shotgun (WGS) entry which is preliminary data.</text>
</comment>
<reference evidence="2 3" key="1">
    <citation type="journal article" date="2024" name="Commun. Biol.">
        <title>Comparative genomic analysis of thermophilic fungi reveals convergent evolutionary adaptations and gene losses.</title>
        <authorList>
            <person name="Steindorff A.S."/>
            <person name="Aguilar-Pontes M.V."/>
            <person name="Robinson A.J."/>
            <person name="Andreopoulos B."/>
            <person name="LaButti K."/>
            <person name="Kuo A."/>
            <person name="Mondo S."/>
            <person name="Riley R."/>
            <person name="Otillar R."/>
            <person name="Haridas S."/>
            <person name="Lipzen A."/>
            <person name="Grimwood J."/>
            <person name="Schmutz J."/>
            <person name="Clum A."/>
            <person name="Reid I.D."/>
            <person name="Moisan M.C."/>
            <person name="Butler G."/>
            <person name="Nguyen T.T.M."/>
            <person name="Dewar K."/>
            <person name="Conant G."/>
            <person name="Drula E."/>
            <person name="Henrissat B."/>
            <person name="Hansel C."/>
            <person name="Singer S."/>
            <person name="Hutchinson M.I."/>
            <person name="de Vries R.P."/>
            <person name="Natvig D.O."/>
            <person name="Powell A.J."/>
            <person name="Tsang A."/>
            <person name="Grigoriev I.V."/>
        </authorList>
    </citation>
    <scope>NUCLEOTIDE SEQUENCE [LARGE SCALE GENOMIC DNA]</scope>
    <source>
        <strain evidence="2 3">CBS 494.80</strain>
    </source>
</reference>
<dbReference type="Proteomes" id="UP001595075">
    <property type="component" value="Unassembled WGS sequence"/>
</dbReference>
<evidence type="ECO:0000256" key="1">
    <source>
        <dbReference type="SAM" id="MobiDB-lite"/>
    </source>
</evidence>
<accession>A0ABR4BZT5</accession>
<name>A0ABR4BZT5_9HELO</name>
<feature type="compositionally biased region" description="Polar residues" evidence="1">
    <location>
        <begin position="99"/>
        <end position="109"/>
    </location>
</feature>
<organism evidence="2 3">
    <name type="scientific">Oculimacula yallundae</name>
    <dbReference type="NCBI Taxonomy" id="86028"/>
    <lineage>
        <taxon>Eukaryota</taxon>
        <taxon>Fungi</taxon>
        <taxon>Dikarya</taxon>
        <taxon>Ascomycota</taxon>
        <taxon>Pezizomycotina</taxon>
        <taxon>Leotiomycetes</taxon>
        <taxon>Helotiales</taxon>
        <taxon>Ploettnerulaceae</taxon>
        <taxon>Oculimacula</taxon>
    </lineage>
</organism>
<sequence length="109" mass="11748">MWADAIGTQDVYTVFGTLAPNPAITHFSPTLCPLPCRLEAADELLLWLLPDALLVVVSLLEVDSEGENVDVLLVEKEGSEVLVVGKVYSEDDEEPAPISKSQGQGLQDL</sequence>
<evidence type="ECO:0000313" key="3">
    <source>
        <dbReference type="Proteomes" id="UP001595075"/>
    </source>
</evidence>